<dbReference type="SUPFAM" id="SSF51445">
    <property type="entry name" value="(Trans)glycosidases"/>
    <property type="match status" value="1"/>
</dbReference>
<dbReference type="RefSeq" id="WP_190314489.1">
    <property type="nucleotide sequence ID" value="NZ_JACNYL010000003.1"/>
</dbReference>
<keyword evidence="6" id="KW-0624">Polysaccharide degradation</keyword>
<accession>A0ABR7XUR8</accession>
<dbReference type="PANTHER" id="PTHR31297:SF41">
    <property type="entry name" value="ENDOGLUCANASE, PUTATIVE (AFU_ORTHOLOGUE AFUA_5G01830)-RELATED"/>
    <property type="match status" value="1"/>
</dbReference>
<dbReference type="InterPro" id="IPR050386">
    <property type="entry name" value="Glycosyl_hydrolase_5"/>
</dbReference>
<dbReference type="InterPro" id="IPR032186">
    <property type="entry name" value="DUF5018"/>
</dbReference>
<protein>
    <submittedName>
        <fullName evidence="11">Cellulase family glycosylhydrolase</fullName>
    </submittedName>
</protein>
<keyword evidence="12" id="KW-1185">Reference proteome</keyword>
<dbReference type="Proteomes" id="UP000651112">
    <property type="component" value="Unassembled WGS sequence"/>
</dbReference>
<evidence type="ECO:0000256" key="5">
    <source>
        <dbReference type="ARBA" id="ARBA00023295"/>
    </source>
</evidence>
<keyword evidence="2 7" id="KW-0378">Hydrolase</keyword>
<feature type="signal peptide" evidence="8">
    <location>
        <begin position="1"/>
        <end position="24"/>
    </location>
</feature>
<evidence type="ECO:0000313" key="11">
    <source>
        <dbReference type="EMBL" id="MBD1422801.1"/>
    </source>
</evidence>
<dbReference type="PROSITE" id="PS51257">
    <property type="entry name" value="PROKAR_LIPOPROTEIN"/>
    <property type="match status" value="1"/>
</dbReference>
<dbReference type="Pfam" id="PF00150">
    <property type="entry name" value="Cellulase"/>
    <property type="match status" value="1"/>
</dbReference>
<name>A0ABR7XUR8_9SPHI</name>
<evidence type="ECO:0000256" key="4">
    <source>
        <dbReference type="ARBA" id="ARBA00023277"/>
    </source>
</evidence>
<evidence type="ECO:0000256" key="6">
    <source>
        <dbReference type="ARBA" id="ARBA00023326"/>
    </source>
</evidence>
<dbReference type="PANTHER" id="PTHR31297">
    <property type="entry name" value="GLUCAN ENDO-1,6-BETA-GLUCOSIDASE B"/>
    <property type="match status" value="1"/>
</dbReference>
<evidence type="ECO:0000256" key="1">
    <source>
        <dbReference type="ARBA" id="ARBA00005641"/>
    </source>
</evidence>
<dbReference type="Pfam" id="PF16410">
    <property type="entry name" value="DUF5018"/>
    <property type="match status" value="1"/>
</dbReference>
<evidence type="ECO:0000313" key="12">
    <source>
        <dbReference type="Proteomes" id="UP000651112"/>
    </source>
</evidence>
<feature type="chain" id="PRO_5045203486" evidence="8">
    <location>
        <begin position="25"/>
        <end position="557"/>
    </location>
</feature>
<keyword evidence="4" id="KW-0119">Carbohydrate metabolism</keyword>
<reference evidence="11 12" key="1">
    <citation type="submission" date="2020-08" db="EMBL/GenBank/DDBJ databases">
        <title>Sphingobacterium sp. DN00404 isolated from aquaculture water.</title>
        <authorList>
            <person name="Zhang M."/>
        </authorList>
    </citation>
    <scope>NUCLEOTIDE SEQUENCE [LARGE SCALE GENOMIC DNA]</scope>
    <source>
        <strain evidence="11 12">KCTC 42746</strain>
    </source>
</reference>
<evidence type="ECO:0000256" key="2">
    <source>
        <dbReference type="ARBA" id="ARBA00022801"/>
    </source>
</evidence>
<keyword evidence="8" id="KW-0732">Signal</keyword>
<dbReference type="Gene3D" id="2.60.40.2340">
    <property type="match status" value="1"/>
</dbReference>
<feature type="domain" description="DUF5018" evidence="10">
    <location>
        <begin position="60"/>
        <end position="217"/>
    </location>
</feature>
<keyword evidence="5 7" id="KW-0326">Glycosidase</keyword>
<proteinExistence type="inferred from homology"/>
<dbReference type="InterPro" id="IPR001547">
    <property type="entry name" value="Glyco_hydro_5"/>
</dbReference>
<evidence type="ECO:0000256" key="3">
    <source>
        <dbReference type="ARBA" id="ARBA00023001"/>
    </source>
</evidence>
<evidence type="ECO:0000259" key="9">
    <source>
        <dbReference type="Pfam" id="PF00150"/>
    </source>
</evidence>
<feature type="domain" description="Glycoside hydrolase family 5" evidence="9">
    <location>
        <begin position="251"/>
        <end position="533"/>
    </location>
</feature>
<evidence type="ECO:0000256" key="7">
    <source>
        <dbReference type="RuleBase" id="RU361153"/>
    </source>
</evidence>
<dbReference type="Gene3D" id="3.20.20.80">
    <property type="entry name" value="Glycosidases"/>
    <property type="match status" value="1"/>
</dbReference>
<dbReference type="EMBL" id="JACNYL010000003">
    <property type="protein sequence ID" value="MBD1422801.1"/>
    <property type="molecule type" value="Genomic_DNA"/>
</dbReference>
<comment type="similarity">
    <text evidence="1 7">Belongs to the glycosyl hydrolase 5 (cellulase A) family.</text>
</comment>
<dbReference type="InterPro" id="IPR017853">
    <property type="entry name" value="GH"/>
</dbReference>
<organism evidence="11 12">
    <name type="scientific">Sphingobacterium chuzhouense</name>
    <dbReference type="NCBI Taxonomy" id="1742264"/>
    <lineage>
        <taxon>Bacteria</taxon>
        <taxon>Pseudomonadati</taxon>
        <taxon>Bacteroidota</taxon>
        <taxon>Sphingobacteriia</taxon>
        <taxon>Sphingobacteriales</taxon>
        <taxon>Sphingobacteriaceae</taxon>
        <taxon>Sphingobacterium</taxon>
    </lineage>
</organism>
<comment type="caution">
    <text evidence="11">The sequence shown here is derived from an EMBL/GenBank/DDBJ whole genome shotgun (WGS) entry which is preliminary data.</text>
</comment>
<sequence length="557" mass="62821">MIANLKYISALIIALLLTALTSCKEDKGITNYYHRVDPVVSLVAKIDGSNREFTVVDESLKTNDILIDLPYYFPEESEDEIDVSRMQLDIIFHEEVNVLSEIPTIVDLTAPFVIKIKNADGKEEDVHIIADIKKNNRAQILSFALPSIGLNGTVVESVRMIGINRSNHDLANIVPQITISGGATISPNPNEPQNFHERVSYTVTAQDGTERVYTVEDLASINNFDITKGVNIASWLSTPKYDGPQREAFFKEADVALLADLGFDHIRLCIDEVHLWDETGNKIRAYGFDLLHNAINWSIKYNMRVLVDMHITRNHRFTNTENTLFTDPDEPAKFVKLWEDLSDELKNYPNSLVAYELLNEPVSGNAENWNRVSALAINAIRAREADRTIVVGVCTANGSLRQEQLTIPSNHHILLTDHFYGPYLLTAYGLQSTTGGRQDIPIQYPGQLVPTEWISELPANWQSTGARFYDRNTLETSLQKSFDMAKRLSAPLFIGEFGTMNTTPEPSRSNWYRDVVFILNKHNVPYTSFDYKGAGYSVVNENMTIRYPDIVDILLGK</sequence>
<dbReference type="InterPro" id="IPR018087">
    <property type="entry name" value="Glyco_hydro_5_CS"/>
</dbReference>
<gene>
    <name evidence="11" type="ORF">H8B21_14590</name>
</gene>
<keyword evidence="3" id="KW-0136">Cellulose degradation</keyword>
<dbReference type="PROSITE" id="PS00659">
    <property type="entry name" value="GLYCOSYL_HYDROL_F5"/>
    <property type="match status" value="1"/>
</dbReference>
<evidence type="ECO:0000259" key="10">
    <source>
        <dbReference type="Pfam" id="PF16410"/>
    </source>
</evidence>
<evidence type="ECO:0000256" key="8">
    <source>
        <dbReference type="SAM" id="SignalP"/>
    </source>
</evidence>